<comment type="function">
    <text evidence="6">Common component of the spliceosome and rRNA processing machinery.</text>
</comment>
<evidence type="ECO:0000256" key="4">
    <source>
        <dbReference type="ARBA" id="ARBA00023242"/>
    </source>
</evidence>
<comment type="caution">
    <text evidence="9">The sequence shown here is derived from an EMBL/GenBank/DDBJ whole genome shotgun (WGS) entry which is preliminary data.</text>
</comment>
<dbReference type="InterPro" id="IPR018492">
    <property type="entry name" value="Ribosomal_eL8/Nhp2"/>
</dbReference>
<proteinExistence type="inferred from homology"/>
<accession>A0AAD5S739</accession>
<evidence type="ECO:0000256" key="7">
    <source>
        <dbReference type="SAM" id="MobiDB-lite"/>
    </source>
</evidence>
<dbReference type="EMBL" id="JADGJD010001214">
    <property type="protein sequence ID" value="KAJ3045796.1"/>
    <property type="molecule type" value="Genomic_DNA"/>
</dbReference>
<comment type="subcellular location">
    <subcellularLocation>
        <location evidence="1 6">Nucleus</location>
        <location evidence="1 6">Nucleolus</location>
    </subcellularLocation>
</comment>
<dbReference type="InterPro" id="IPR029064">
    <property type="entry name" value="Ribosomal_eL30-like_sf"/>
</dbReference>
<dbReference type="FunFam" id="3.30.1330.30:FF:000026">
    <property type="entry name" value="H/ACA ribonucleoprotein complex subunit 2"/>
    <property type="match status" value="1"/>
</dbReference>
<dbReference type="PROSITE" id="PS01082">
    <property type="entry name" value="RIBOSOMAL_L7AE"/>
    <property type="match status" value="1"/>
</dbReference>
<comment type="similarity">
    <text evidence="2 6">Belongs to the eukaryotic ribosomal protein eL8 family.</text>
</comment>
<dbReference type="InterPro" id="IPR050257">
    <property type="entry name" value="eL8/uL1-like"/>
</dbReference>
<dbReference type="AlphaFoldDB" id="A0AAD5S739"/>
<organism evidence="9 10">
    <name type="scientific">Rhizophlyctis rosea</name>
    <dbReference type="NCBI Taxonomy" id="64517"/>
    <lineage>
        <taxon>Eukaryota</taxon>
        <taxon>Fungi</taxon>
        <taxon>Fungi incertae sedis</taxon>
        <taxon>Chytridiomycota</taxon>
        <taxon>Chytridiomycota incertae sedis</taxon>
        <taxon>Chytridiomycetes</taxon>
        <taxon>Rhizophlyctidales</taxon>
        <taxon>Rhizophlyctidaceae</taxon>
        <taxon>Rhizophlyctis</taxon>
    </lineage>
</organism>
<dbReference type="GO" id="GO:0042254">
    <property type="term" value="P:ribosome biogenesis"/>
    <property type="evidence" value="ECO:0007669"/>
    <property type="project" value="InterPro"/>
</dbReference>
<dbReference type="InterPro" id="IPR004038">
    <property type="entry name" value="Ribosomal_eL8/eL30/eS12/Gad45"/>
</dbReference>
<feature type="compositionally biased region" description="Basic and acidic residues" evidence="7">
    <location>
        <begin position="1"/>
        <end position="14"/>
    </location>
</feature>
<dbReference type="GO" id="GO:0003723">
    <property type="term" value="F:RNA binding"/>
    <property type="evidence" value="ECO:0007669"/>
    <property type="project" value="UniProtKB-UniRule"/>
</dbReference>
<dbReference type="InterPro" id="IPR004037">
    <property type="entry name" value="Ribosomal_eL8-like_CS"/>
</dbReference>
<reference evidence="9" key="1">
    <citation type="submission" date="2020-05" db="EMBL/GenBank/DDBJ databases">
        <title>Phylogenomic resolution of chytrid fungi.</title>
        <authorList>
            <person name="Stajich J.E."/>
            <person name="Amses K."/>
            <person name="Simmons R."/>
            <person name="Seto K."/>
            <person name="Myers J."/>
            <person name="Bonds A."/>
            <person name="Quandt C.A."/>
            <person name="Barry K."/>
            <person name="Liu P."/>
            <person name="Grigoriev I."/>
            <person name="Longcore J.E."/>
            <person name="James T.Y."/>
        </authorList>
    </citation>
    <scope>NUCLEOTIDE SEQUENCE</scope>
    <source>
        <strain evidence="9">JEL0318</strain>
    </source>
</reference>
<comment type="function">
    <text evidence="6">Required for ribosome biogenesis. Part of a complex which catalyzes pseudouridylation of rRNA. This involves the isomerization of uridine such that the ribose is subsequently attached to C5, instead of the normal N1. Pseudouridine ('psi') residues may serve to stabilize the conformation of rRNAs.</text>
</comment>
<dbReference type="Proteomes" id="UP001212841">
    <property type="component" value="Unassembled WGS sequence"/>
</dbReference>
<evidence type="ECO:0000256" key="5">
    <source>
        <dbReference type="ARBA" id="ARBA00023274"/>
    </source>
</evidence>
<dbReference type="Gene3D" id="3.30.1330.30">
    <property type="match status" value="1"/>
</dbReference>
<keyword evidence="4 6" id="KW-0539">Nucleus</keyword>
<dbReference type="PRINTS" id="PR00881">
    <property type="entry name" value="L7ARS6FAMILY"/>
</dbReference>
<keyword evidence="3 6" id="KW-0694">RNA-binding</keyword>
<dbReference type="PRINTS" id="PR00883">
    <property type="entry name" value="NUCLEARHMG"/>
</dbReference>
<dbReference type="GO" id="GO:0031120">
    <property type="term" value="P:snRNA pseudouridine synthesis"/>
    <property type="evidence" value="ECO:0007669"/>
    <property type="project" value="UniProtKB-UniRule"/>
</dbReference>
<dbReference type="Pfam" id="PF01248">
    <property type="entry name" value="Ribosomal_L7Ae"/>
    <property type="match status" value="1"/>
</dbReference>
<gene>
    <name evidence="9" type="ORF">HK097_001124</name>
</gene>
<name>A0AAD5S739_9FUNG</name>
<feature type="region of interest" description="Disordered" evidence="7">
    <location>
        <begin position="1"/>
        <end position="35"/>
    </location>
</feature>
<evidence type="ECO:0000256" key="1">
    <source>
        <dbReference type="ARBA" id="ARBA00004604"/>
    </source>
</evidence>
<feature type="domain" description="Ribosomal protein eL8/eL30/eS12/Gadd45" evidence="8">
    <location>
        <begin position="57"/>
        <end position="147"/>
    </location>
</feature>
<protein>
    <recommendedName>
        <fullName evidence="6">H/ACA ribonucleoprotein complex subunit 2</fullName>
    </recommendedName>
    <alternativeName>
        <fullName evidence="6">Nucleolar protein family A member 2</fullName>
    </alternativeName>
</protein>
<sequence>MAKDKKEKKSKDVEATTPTKTKADKGDKDEESGVSYETRVEAVNGIAHPLAGKKLTKKVYKTVKKAAKGKSVKRGVKEVVKGLRKGSKGVVIIAGDISPLDVISHLPILCEEANVPYIYVPSKEDLGAAGATKRPTSCVMVIDKKDADYREAYVEVEGEVKELNEKLITTV</sequence>
<evidence type="ECO:0000256" key="2">
    <source>
        <dbReference type="ARBA" id="ARBA00007337"/>
    </source>
</evidence>
<keyword evidence="5 6" id="KW-0687">Ribonucleoprotein</keyword>
<evidence type="ECO:0000256" key="3">
    <source>
        <dbReference type="ARBA" id="ARBA00022884"/>
    </source>
</evidence>
<evidence type="ECO:0000256" key="6">
    <source>
        <dbReference type="RuleBase" id="RU366039"/>
    </source>
</evidence>
<dbReference type="InterPro" id="IPR002415">
    <property type="entry name" value="H/ACA_rnp_Nhp2-like"/>
</dbReference>
<dbReference type="PANTHER" id="PTHR23105">
    <property type="entry name" value="RIBOSOMAL PROTEIN L7AE FAMILY MEMBER"/>
    <property type="match status" value="1"/>
</dbReference>
<evidence type="ECO:0000313" key="9">
    <source>
        <dbReference type="EMBL" id="KAJ3045796.1"/>
    </source>
</evidence>
<evidence type="ECO:0000313" key="10">
    <source>
        <dbReference type="Proteomes" id="UP001212841"/>
    </source>
</evidence>
<dbReference type="GO" id="GO:0031429">
    <property type="term" value="C:box H/ACA snoRNP complex"/>
    <property type="evidence" value="ECO:0007669"/>
    <property type="project" value="UniProtKB-UniRule"/>
</dbReference>
<dbReference type="GO" id="GO:0000398">
    <property type="term" value="P:mRNA splicing, via spliceosome"/>
    <property type="evidence" value="ECO:0007669"/>
    <property type="project" value="UniProtKB-UniRule"/>
</dbReference>
<dbReference type="SUPFAM" id="SSF55315">
    <property type="entry name" value="L30e-like"/>
    <property type="match status" value="1"/>
</dbReference>
<evidence type="ECO:0000259" key="8">
    <source>
        <dbReference type="Pfam" id="PF01248"/>
    </source>
</evidence>
<keyword evidence="10" id="KW-1185">Reference proteome</keyword>